<dbReference type="PANTHER" id="PTHR30492">
    <property type="entry name" value="METHYLGLYOXAL SYNTHASE"/>
    <property type="match status" value="1"/>
</dbReference>
<organism evidence="4 5">
    <name type="scientific">Psychromarinibacter halotolerans</name>
    <dbReference type="NCBI Taxonomy" id="1775175"/>
    <lineage>
        <taxon>Bacteria</taxon>
        <taxon>Pseudomonadati</taxon>
        <taxon>Pseudomonadota</taxon>
        <taxon>Alphaproteobacteria</taxon>
        <taxon>Rhodobacterales</taxon>
        <taxon>Paracoccaceae</taxon>
        <taxon>Psychromarinibacter</taxon>
    </lineage>
</organism>
<comment type="catalytic activity">
    <reaction evidence="2">
        <text>dihydroxyacetone phosphate = methylglyoxal + phosphate</text>
        <dbReference type="Rhea" id="RHEA:17937"/>
        <dbReference type="ChEBI" id="CHEBI:17158"/>
        <dbReference type="ChEBI" id="CHEBI:43474"/>
        <dbReference type="ChEBI" id="CHEBI:57642"/>
        <dbReference type="EC" id="4.2.3.3"/>
    </reaction>
</comment>
<protein>
    <recommendedName>
        <fullName evidence="2">Methylglyoxal synthase</fullName>
        <shortName evidence="2">MGS</shortName>
        <ecNumber evidence="2">4.2.3.3</ecNumber>
    </recommendedName>
</protein>
<dbReference type="InterPro" id="IPR011607">
    <property type="entry name" value="MGS-like_dom"/>
</dbReference>
<dbReference type="InterPro" id="IPR004363">
    <property type="entry name" value="Methylgl_synth"/>
</dbReference>
<keyword evidence="2 4" id="KW-0456">Lyase</keyword>
<name>A0ABV7GUB2_9RHOB</name>
<feature type="binding site" evidence="2">
    <location>
        <position position="240"/>
    </location>
    <ligand>
        <name>substrate</name>
    </ligand>
</feature>
<dbReference type="Pfam" id="PF02142">
    <property type="entry name" value="MGS"/>
    <property type="match status" value="1"/>
</dbReference>
<comment type="caution">
    <text evidence="4">The sequence shown here is derived from an EMBL/GenBank/DDBJ whole genome shotgun (WGS) entry which is preliminary data.</text>
</comment>
<keyword evidence="5" id="KW-1185">Reference proteome</keyword>
<feature type="domain" description="MGS-like" evidence="3">
    <location>
        <begin position="225"/>
        <end position="357"/>
    </location>
</feature>
<dbReference type="SUPFAM" id="SSF51569">
    <property type="entry name" value="Aldolase"/>
    <property type="match status" value="1"/>
</dbReference>
<dbReference type="HAMAP" id="MF_00549">
    <property type="entry name" value="Methylglyoxal_synth"/>
    <property type="match status" value="1"/>
</dbReference>
<dbReference type="PANTHER" id="PTHR30492:SF0">
    <property type="entry name" value="METHYLGLYOXAL SYNTHASE"/>
    <property type="match status" value="1"/>
</dbReference>
<evidence type="ECO:0000256" key="1">
    <source>
        <dbReference type="ARBA" id="ARBA00006287"/>
    </source>
</evidence>
<dbReference type="SMART" id="SM00851">
    <property type="entry name" value="MGS"/>
    <property type="match status" value="1"/>
</dbReference>
<comment type="similarity">
    <text evidence="1 2">Belongs to the methylglyoxal synthase family.</text>
</comment>
<accession>A0ABV7GUB2</accession>
<comment type="caution">
    <text evidence="2">Lacks conserved residue(s) required for the propagation of feature annotation.</text>
</comment>
<dbReference type="PROSITE" id="PS51855">
    <property type="entry name" value="MGS"/>
    <property type="match status" value="1"/>
</dbReference>
<evidence type="ECO:0000256" key="2">
    <source>
        <dbReference type="HAMAP-Rule" id="MF_00549"/>
    </source>
</evidence>
<comment type="function">
    <text evidence="2">Catalyzes the formation of methylglyoxal from dihydroxyacetone phosphate.</text>
</comment>
<gene>
    <name evidence="2" type="primary">mgsA</name>
    <name evidence="4" type="ORF">ACFOGP_20485</name>
</gene>
<dbReference type="GO" id="GO:0008929">
    <property type="term" value="F:methylglyoxal synthase activity"/>
    <property type="evidence" value="ECO:0007669"/>
    <property type="project" value="UniProtKB-EC"/>
</dbReference>
<evidence type="ECO:0000313" key="5">
    <source>
        <dbReference type="Proteomes" id="UP001595632"/>
    </source>
</evidence>
<evidence type="ECO:0000313" key="4">
    <source>
        <dbReference type="EMBL" id="MFC3145110.1"/>
    </source>
</evidence>
<sequence>MAFDFILMLTENDRTIPDAKRRLDEALEGGARHIGFKDVGLPLTELQDLADRIRAAGGRSYLEVVSLDEDSELASARAAVGLDVDCLLGGTRAEAVTTITRDHPLRYYPFPGRIVGHPSVLEGPASAIADSARALAELEHVHGLDLLAYRFDGDVAGLMAQVCGGIDKPVIMAGSIDSADRVFAAAQAGAAGFTVGTAALAEAFPAEDRGFVAQVRAILDITRRARARSTAPRRLALVAHDTRKSHLKAWVQRHARALSGHRLVCTGGTGRMVAEIAPELTVRRLQRGARGGDQQLGALVATGELDAVIFFADPTIAHGGDADLQALTRLAMLHDTPLALSPGSADLLASALLMQED</sequence>
<feature type="binding site" evidence="2">
    <location>
        <position position="244"/>
    </location>
    <ligand>
        <name>substrate</name>
    </ligand>
</feature>
<dbReference type="SUPFAM" id="SSF52335">
    <property type="entry name" value="Methylglyoxal synthase-like"/>
    <property type="match status" value="1"/>
</dbReference>
<dbReference type="Proteomes" id="UP001595632">
    <property type="component" value="Unassembled WGS sequence"/>
</dbReference>
<proteinExistence type="inferred from homology"/>
<reference evidence="5" key="1">
    <citation type="journal article" date="2019" name="Int. J. Syst. Evol. Microbiol.">
        <title>The Global Catalogue of Microorganisms (GCM) 10K type strain sequencing project: providing services to taxonomists for standard genome sequencing and annotation.</title>
        <authorList>
            <consortium name="The Broad Institute Genomics Platform"/>
            <consortium name="The Broad Institute Genome Sequencing Center for Infectious Disease"/>
            <person name="Wu L."/>
            <person name="Ma J."/>
        </authorList>
    </citation>
    <scope>NUCLEOTIDE SEQUENCE [LARGE SCALE GENOMIC DNA]</scope>
    <source>
        <strain evidence="5">KCTC 52366</strain>
    </source>
</reference>
<dbReference type="EC" id="4.2.3.3" evidence="2"/>
<dbReference type="RefSeq" id="WP_275634311.1">
    <property type="nucleotide sequence ID" value="NZ_JARGYD010000008.1"/>
</dbReference>
<dbReference type="Gene3D" id="3.40.50.1380">
    <property type="entry name" value="Methylglyoxal synthase-like domain"/>
    <property type="match status" value="1"/>
</dbReference>
<dbReference type="EMBL" id="JBHRTB010000010">
    <property type="protein sequence ID" value="MFC3145110.1"/>
    <property type="molecule type" value="Genomic_DNA"/>
</dbReference>
<evidence type="ECO:0000259" key="3">
    <source>
        <dbReference type="PROSITE" id="PS51855"/>
    </source>
</evidence>
<feature type="active site" description="Proton donor/acceptor" evidence="2">
    <location>
        <position position="293"/>
    </location>
</feature>
<dbReference type="NCBIfam" id="NF003559">
    <property type="entry name" value="PRK05234.1"/>
    <property type="match status" value="1"/>
</dbReference>
<dbReference type="InterPro" id="IPR036914">
    <property type="entry name" value="MGS-like_dom_sf"/>
</dbReference>